<evidence type="ECO:0000259" key="4">
    <source>
        <dbReference type="PROSITE" id="PS50970"/>
    </source>
</evidence>
<dbReference type="InterPro" id="IPR003726">
    <property type="entry name" value="HCY_dom"/>
</dbReference>
<dbReference type="EMBL" id="QGGY01000001">
    <property type="protein sequence ID" value="PWJ78853.1"/>
    <property type="molecule type" value="Genomic_DNA"/>
</dbReference>
<feature type="binding site" evidence="3">
    <location>
        <position position="274"/>
    </location>
    <ligand>
        <name>Zn(2+)</name>
        <dbReference type="ChEBI" id="CHEBI:29105"/>
    </ligand>
</feature>
<dbReference type="RefSeq" id="WP_109624297.1">
    <property type="nucleotide sequence ID" value="NZ_JANKBI010000001.1"/>
</dbReference>
<dbReference type="PANTHER" id="PTHR11103">
    <property type="entry name" value="SLR1189 PROTEIN"/>
    <property type="match status" value="1"/>
</dbReference>
<dbReference type="InterPro" id="IPR036589">
    <property type="entry name" value="HCY_dom_sf"/>
</dbReference>
<gene>
    <name evidence="5" type="ORF">C7383_101223</name>
</gene>
<keyword evidence="2 3" id="KW-0808">Transferase</keyword>
<dbReference type="Proteomes" id="UP000245412">
    <property type="component" value="Unassembled WGS sequence"/>
</dbReference>
<comment type="cofactor">
    <cofactor evidence="3">
        <name>Zn(2+)</name>
        <dbReference type="ChEBI" id="CHEBI:29105"/>
    </cofactor>
</comment>
<dbReference type="GO" id="GO:0032259">
    <property type="term" value="P:methylation"/>
    <property type="evidence" value="ECO:0007669"/>
    <property type="project" value="UniProtKB-KW"/>
</dbReference>
<name>A0AB73T9D5_9FIRM</name>
<dbReference type="Pfam" id="PF02574">
    <property type="entry name" value="S-methyl_trans"/>
    <property type="match status" value="1"/>
</dbReference>
<feature type="binding site" evidence="3">
    <location>
        <position position="208"/>
    </location>
    <ligand>
        <name>Zn(2+)</name>
        <dbReference type="ChEBI" id="CHEBI:29105"/>
    </ligand>
</feature>
<reference evidence="5 6" key="1">
    <citation type="submission" date="2018-05" db="EMBL/GenBank/DDBJ databases">
        <authorList>
            <person name="Goeker M."/>
            <person name="Huntemann M."/>
            <person name="Clum A."/>
            <person name="Pillay M."/>
            <person name="Palaniappan K."/>
            <person name="Varghese N."/>
            <person name="Mikhailova N."/>
            <person name="Stamatis D."/>
            <person name="Reddy T."/>
            <person name="Daum C."/>
            <person name="Shapiro N."/>
            <person name="Ivanova N."/>
            <person name="Kyrpides N."/>
            <person name="Woyke T."/>
        </authorList>
    </citation>
    <scope>NUCLEOTIDE SEQUENCE [LARGE SCALE GENOMIC DNA]</scope>
    <source>
        <strain evidence="5 6">DSM 26524</strain>
    </source>
</reference>
<accession>A0AB73T9D5</accession>
<dbReference type="SUPFAM" id="SSF82282">
    <property type="entry name" value="Homocysteine S-methyltransferase"/>
    <property type="match status" value="1"/>
</dbReference>
<evidence type="ECO:0000256" key="1">
    <source>
        <dbReference type="ARBA" id="ARBA00022603"/>
    </source>
</evidence>
<organism evidence="5 6">
    <name type="scientific">Murimonas intestini</name>
    <dbReference type="NCBI Taxonomy" id="1337051"/>
    <lineage>
        <taxon>Bacteria</taxon>
        <taxon>Bacillati</taxon>
        <taxon>Bacillota</taxon>
        <taxon>Clostridia</taxon>
        <taxon>Lachnospirales</taxon>
        <taxon>Lachnospiraceae</taxon>
        <taxon>Murimonas</taxon>
    </lineage>
</organism>
<feature type="domain" description="Hcy-binding" evidence="4">
    <location>
        <begin position="3"/>
        <end position="289"/>
    </location>
</feature>
<dbReference type="PROSITE" id="PS50970">
    <property type="entry name" value="HCY"/>
    <property type="match status" value="1"/>
</dbReference>
<evidence type="ECO:0000256" key="3">
    <source>
        <dbReference type="PROSITE-ProRule" id="PRU00333"/>
    </source>
</evidence>
<evidence type="ECO:0000256" key="2">
    <source>
        <dbReference type="ARBA" id="ARBA00022679"/>
    </source>
</evidence>
<dbReference type="PANTHER" id="PTHR11103:SF18">
    <property type="entry name" value="SLR1189 PROTEIN"/>
    <property type="match status" value="1"/>
</dbReference>
<sequence>MDQKKFKELTDGKIILLDGATGTCLQKAGMPAGVCQELWASEHPDIILELQKGYVDAGSQIIYAPTFTANRYHLREYGLQDETVRLNRELVELSKAAAGGRAYVAGDLSMTGAQLYPMGDMGFDELVDIYKEQITALVEAGADLLVVETMMSLQEARAAVIAARETCSLPVMATMTFQENGRTLYGTDPSVAAAVLQDAGADAVGINCSAGPDLMVPMIEKMAVTARVPLIAKPNAGKPSFDKAGNAVYNMDPGTFCSHAEKLINAGACIIGGCCGTTQEHIRALAEGAEKMPIPVWEERSKMPELAATERTLLVIDKETKTESIICSRDTLKNLDALMDETEEKEDADALLIIFEDSLDSEEVQEVLETVREVTDKPLGFQACDINVLALARRYYAGCAFVR</sequence>
<evidence type="ECO:0000313" key="5">
    <source>
        <dbReference type="EMBL" id="PWJ78853.1"/>
    </source>
</evidence>
<protein>
    <submittedName>
        <fullName evidence="5">Methionine synthase I (Cobalamin-dependent)</fullName>
    </submittedName>
</protein>
<keyword evidence="3" id="KW-0479">Metal-binding</keyword>
<comment type="caution">
    <text evidence="5">The sequence shown here is derived from an EMBL/GenBank/DDBJ whole genome shotgun (WGS) entry which is preliminary data.</text>
</comment>
<proteinExistence type="predicted"/>
<dbReference type="Gene3D" id="3.20.20.330">
    <property type="entry name" value="Homocysteine-binding-like domain"/>
    <property type="match status" value="1"/>
</dbReference>
<keyword evidence="6" id="KW-1185">Reference proteome</keyword>
<feature type="binding site" evidence="3">
    <location>
        <position position="275"/>
    </location>
    <ligand>
        <name>Zn(2+)</name>
        <dbReference type="ChEBI" id="CHEBI:29105"/>
    </ligand>
</feature>
<keyword evidence="3" id="KW-0862">Zinc</keyword>
<dbReference type="GO" id="GO:0046872">
    <property type="term" value="F:metal ion binding"/>
    <property type="evidence" value="ECO:0007669"/>
    <property type="project" value="UniProtKB-KW"/>
</dbReference>
<evidence type="ECO:0000313" key="6">
    <source>
        <dbReference type="Proteomes" id="UP000245412"/>
    </source>
</evidence>
<dbReference type="AlphaFoldDB" id="A0AB73T9D5"/>
<keyword evidence="1 3" id="KW-0489">Methyltransferase</keyword>
<dbReference type="GO" id="GO:0008168">
    <property type="term" value="F:methyltransferase activity"/>
    <property type="evidence" value="ECO:0007669"/>
    <property type="project" value="UniProtKB-UniRule"/>
</dbReference>